<reference evidence="2 3" key="1">
    <citation type="journal article" date="2018" name="Sci. Rep.">
        <title>Genomic signatures of local adaptation to the degree of environmental predictability in rotifers.</title>
        <authorList>
            <person name="Franch-Gras L."/>
            <person name="Hahn C."/>
            <person name="Garcia-Roger E.M."/>
            <person name="Carmona M.J."/>
            <person name="Serra M."/>
            <person name="Gomez A."/>
        </authorList>
    </citation>
    <scope>NUCLEOTIDE SEQUENCE [LARGE SCALE GENOMIC DNA]</scope>
    <source>
        <strain evidence="2">HYR1</strain>
    </source>
</reference>
<comment type="caution">
    <text evidence="2">The sequence shown here is derived from an EMBL/GenBank/DDBJ whole genome shotgun (WGS) entry which is preliminary data.</text>
</comment>
<protein>
    <submittedName>
        <fullName evidence="2">Uncharacterized protein</fullName>
    </submittedName>
</protein>
<gene>
    <name evidence="2" type="ORF">BpHYR1_006384</name>
</gene>
<evidence type="ECO:0000313" key="2">
    <source>
        <dbReference type="EMBL" id="RNA19124.1"/>
    </source>
</evidence>
<name>A0A3M7R6V2_BRAPC</name>
<keyword evidence="3" id="KW-1185">Reference proteome</keyword>
<sequence>MIKFQSSAVCVYAWPNSCHLTAQREEKKSFFHPFPVKAIKQSLKDFICNKNHSALFANKSKKNRGKYKYIFINSLTTWAFTIILLEYYVRKVRISENGQLLGKNRVRSRSSLSRRTNDKIVVHSKRAQQTLPSSHF</sequence>
<keyword evidence="1" id="KW-0812">Transmembrane</keyword>
<evidence type="ECO:0000313" key="3">
    <source>
        <dbReference type="Proteomes" id="UP000276133"/>
    </source>
</evidence>
<organism evidence="2 3">
    <name type="scientific">Brachionus plicatilis</name>
    <name type="common">Marine rotifer</name>
    <name type="synonym">Brachionus muelleri</name>
    <dbReference type="NCBI Taxonomy" id="10195"/>
    <lineage>
        <taxon>Eukaryota</taxon>
        <taxon>Metazoa</taxon>
        <taxon>Spiralia</taxon>
        <taxon>Gnathifera</taxon>
        <taxon>Rotifera</taxon>
        <taxon>Eurotatoria</taxon>
        <taxon>Monogononta</taxon>
        <taxon>Pseudotrocha</taxon>
        <taxon>Ploima</taxon>
        <taxon>Brachionidae</taxon>
        <taxon>Brachionus</taxon>
    </lineage>
</organism>
<keyword evidence="1" id="KW-0472">Membrane</keyword>
<keyword evidence="1" id="KW-1133">Transmembrane helix</keyword>
<accession>A0A3M7R6V2</accession>
<dbReference type="EMBL" id="REGN01004099">
    <property type="protein sequence ID" value="RNA19124.1"/>
    <property type="molecule type" value="Genomic_DNA"/>
</dbReference>
<evidence type="ECO:0000256" key="1">
    <source>
        <dbReference type="SAM" id="Phobius"/>
    </source>
</evidence>
<proteinExistence type="predicted"/>
<feature type="transmembrane region" description="Helical" evidence="1">
    <location>
        <begin position="69"/>
        <end position="89"/>
    </location>
</feature>
<dbReference type="AlphaFoldDB" id="A0A3M7R6V2"/>
<dbReference type="Proteomes" id="UP000276133">
    <property type="component" value="Unassembled WGS sequence"/>
</dbReference>